<evidence type="ECO:0000313" key="3">
    <source>
        <dbReference type="Proteomes" id="UP000620075"/>
    </source>
</evidence>
<gene>
    <name evidence="2" type="ORF">JF888_14265</name>
</gene>
<organism evidence="2 3">
    <name type="scientific">Candidatus Dormiibacter inghamiae</name>
    <dbReference type="NCBI Taxonomy" id="3127013"/>
    <lineage>
        <taxon>Bacteria</taxon>
        <taxon>Bacillati</taxon>
        <taxon>Candidatus Dormiibacterota</taxon>
        <taxon>Candidatus Dormibacteria</taxon>
        <taxon>Candidatus Dormibacterales</taxon>
        <taxon>Candidatus Dormibacteraceae</taxon>
        <taxon>Candidatus Dormiibacter</taxon>
    </lineage>
</organism>
<feature type="signal peptide" evidence="1">
    <location>
        <begin position="1"/>
        <end position="19"/>
    </location>
</feature>
<dbReference type="Proteomes" id="UP000620075">
    <property type="component" value="Unassembled WGS sequence"/>
</dbReference>
<evidence type="ECO:0000313" key="2">
    <source>
        <dbReference type="EMBL" id="MBJ7604328.1"/>
    </source>
</evidence>
<sequence>MRKLLMASAILAVTTFACGAGSGSGSQPSSGQATCKDSQAPHRAYVVVEHMSGKVVQACVGFEGDSINGPNLMKNSGVEFRTTSTSLGLGICQVDNEPAHFDQCFPPGAPYWDLLLDVKGQPGWLESPTGLDQVQVADGGAIGWQYRPQTGSPPALPPLPKRK</sequence>
<comment type="caution">
    <text evidence="2">The sequence shown here is derived from an EMBL/GenBank/DDBJ whole genome shotgun (WGS) entry which is preliminary data.</text>
</comment>
<reference evidence="2 3" key="1">
    <citation type="submission" date="2020-10" db="EMBL/GenBank/DDBJ databases">
        <title>Ca. Dormibacterota MAGs.</title>
        <authorList>
            <person name="Montgomery K."/>
        </authorList>
    </citation>
    <scope>NUCLEOTIDE SEQUENCE [LARGE SCALE GENOMIC DNA]</scope>
    <source>
        <strain evidence="2">SC8811_S16_3</strain>
    </source>
</reference>
<dbReference type="EMBL" id="JAEKNQ010000057">
    <property type="protein sequence ID" value="MBJ7604328.1"/>
    <property type="molecule type" value="Genomic_DNA"/>
</dbReference>
<name>A0A934KK87_9BACT</name>
<dbReference type="PROSITE" id="PS51257">
    <property type="entry name" value="PROKAR_LIPOPROTEIN"/>
    <property type="match status" value="1"/>
</dbReference>
<accession>A0A934KK87</accession>
<keyword evidence="1" id="KW-0732">Signal</keyword>
<feature type="chain" id="PRO_5037805196" description="Lipoprotein" evidence="1">
    <location>
        <begin position="20"/>
        <end position="163"/>
    </location>
</feature>
<evidence type="ECO:0000256" key="1">
    <source>
        <dbReference type="SAM" id="SignalP"/>
    </source>
</evidence>
<evidence type="ECO:0008006" key="4">
    <source>
        <dbReference type="Google" id="ProtNLM"/>
    </source>
</evidence>
<dbReference type="RefSeq" id="WP_338181784.1">
    <property type="nucleotide sequence ID" value="NZ_JAEKNQ010000057.1"/>
</dbReference>
<proteinExistence type="predicted"/>
<protein>
    <recommendedName>
        <fullName evidence="4">Lipoprotein</fullName>
    </recommendedName>
</protein>
<dbReference type="AlphaFoldDB" id="A0A934KK87"/>